<sequence length="362" mass="39777">MTHNAPFRLFVYGALKRSQPGIAAVEELVVASDVAVGRVMSHHLETHDGLAFMRPGPGSAPVRGELLTAVAGRERELLDRVKRFEGSMYRAEQVSVITDGGSTFPATAFVARSGESRTDWEEIRSGEWTAADDAVLGGAVPALFRAFTQILGPFPEEGQDPRLRAVPRSVEDRAYWDELLPLQGAFLNLCTLLERASLFRFNNLKPDTTDRSRSTTDDNKTCPHCGKVLPPEPAAAGPASRIAQLDEDRGALDAVIRAQVPNFTVWAAYRSGESTSVLTSEKDRTPDKPFKAWYAVRSNLTHQGKNPSLRNWRLLQAASVGLFDSLAFYLAEAIPGIAPVWAERRFKVGIDLLRPLAPNDVR</sequence>
<evidence type="ECO:0000313" key="3">
    <source>
        <dbReference type="EMBL" id="CAB4600176.1"/>
    </source>
</evidence>
<evidence type="ECO:0000256" key="1">
    <source>
        <dbReference type="SAM" id="MobiDB-lite"/>
    </source>
</evidence>
<protein>
    <submittedName>
        <fullName evidence="3">Unannotated protein</fullName>
    </submittedName>
</protein>
<dbReference type="EMBL" id="CAEZSR010000315">
    <property type="protein sequence ID" value="CAB4600176.1"/>
    <property type="molecule type" value="Genomic_DNA"/>
</dbReference>
<evidence type="ECO:0000259" key="2">
    <source>
        <dbReference type="Pfam" id="PF06094"/>
    </source>
</evidence>
<dbReference type="SUPFAM" id="SSF110857">
    <property type="entry name" value="Gamma-glutamyl cyclotransferase-like"/>
    <property type="match status" value="1"/>
</dbReference>
<dbReference type="AlphaFoldDB" id="A0A6J6GFU4"/>
<accession>A0A6J6GFU4</accession>
<dbReference type="InterPro" id="IPR013024">
    <property type="entry name" value="GGCT-like"/>
</dbReference>
<feature type="domain" description="Gamma-glutamylcyclotransferase AIG2-like" evidence="2">
    <location>
        <begin position="9"/>
        <end position="129"/>
    </location>
</feature>
<reference evidence="3" key="1">
    <citation type="submission" date="2020-05" db="EMBL/GenBank/DDBJ databases">
        <authorList>
            <person name="Chiriac C."/>
            <person name="Salcher M."/>
            <person name="Ghai R."/>
            <person name="Kavagutti S V."/>
        </authorList>
    </citation>
    <scope>NUCLEOTIDE SEQUENCE</scope>
</reference>
<organism evidence="3">
    <name type="scientific">freshwater metagenome</name>
    <dbReference type="NCBI Taxonomy" id="449393"/>
    <lineage>
        <taxon>unclassified sequences</taxon>
        <taxon>metagenomes</taxon>
        <taxon>ecological metagenomes</taxon>
    </lineage>
</organism>
<dbReference type="Gene3D" id="3.10.490.10">
    <property type="entry name" value="Gamma-glutamyl cyclotransferase-like"/>
    <property type="match status" value="1"/>
</dbReference>
<feature type="compositionally biased region" description="Basic and acidic residues" evidence="1">
    <location>
        <begin position="208"/>
        <end position="221"/>
    </location>
</feature>
<dbReference type="Pfam" id="PF06094">
    <property type="entry name" value="GGACT"/>
    <property type="match status" value="1"/>
</dbReference>
<proteinExistence type="predicted"/>
<dbReference type="InterPro" id="IPR036568">
    <property type="entry name" value="GGCT-like_sf"/>
</dbReference>
<feature type="region of interest" description="Disordered" evidence="1">
    <location>
        <begin position="208"/>
        <end position="230"/>
    </location>
</feature>
<dbReference type="CDD" id="cd06661">
    <property type="entry name" value="GGCT_like"/>
    <property type="match status" value="1"/>
</dbReference>
<gene>
    <name evidence="3" type="ORF">UFOPK1493_04270</name>
</gene>
<name>A0A6J6GFU4_9ZZZZ</name>
<dbReference type="InterPro" id="IPR009288">
    <property type="entry name" value="AIG2-like_dom"/>
</dbReference>